<organism evidence="2 3">
    <name type="scientific">Domibacillus iocasae</name>
    <dbReference type="NCBI Taxonomy" id="1714016"/>
    <lineage>
        <taxon>Bacteria</taxon>
        <taxon>Bacillati</taxon>
        <taxon>Bacillota</taxon>
        <taxon>Bacilli</taxon>
        <taxon>Bacillales</taxon>
        <taxon>Bacillaceae</taxon>
        <taxon>Domibacillus</taxon>
    </lineage>
</organism>
<evidence type="ECO:0000256" key="1">
    <source>
        <dbReference type="SAM" id="Phobius"/>
    </source>
</evidence>
<dbReference type="AlphaFoldDB" id="A0A1E7DNY5"/>
<name>A0A1E7DNY5_9BACI</name>
<reference evidence="2 3" key="1">
    <citation type="submission" date="2016-06" db="EMBL/GenBank/DDBJ databases">
        <title>Domibacillus iocasae genome sequencing.</title>
        <authorList>
            <person name="Verma A."/>
            <person name="Pal Y."/>
            <person name="Ojha A.K."/>
            <person name="Krishnamurthi S."/>
        </authorList>
    </citation>
    <scope>NUCLEOTIDE SEQUENCE [LARGE SCALE GENOMIC DNA]</scope>
    <source>
        <strain evidence="2 3">DSM 29979</strain>
    </source>
</reference>
<evidence type="ECO:0000313" key="2">
    <source>
        <dbReference type="EMBL" id="OES44398.1"/>
    </source>
</evidence>
<dbReference type="RefSeq" id="WP_069938995.1">
    <property type="nucleotide sequence ID" value="NZ_MAMP01000022.1"/>
</dbReference>
<keyword evidence="3" id="KW-1185">Reference proteome</keyword>
<keyword evidence="1" id="KW-1133">Transmembrane helix</keyword>
<gene>
    <name evidence="2" type="ORF">BA724_08955</name>
</gene>
<evidence type="ECO:0008006" key="4">
    <source>
        <dbReference type="Google" id="ProtNLM"/>
    </source>
</evidence>
<evidence type="ECO:0000313" key="3">
    <source>
        <dbReference type="Proteomes" id="UP000095658"/>
    </source>
</evidence>
<keyword evidence="1" id="KW-0472">Membrane</keyword>
<comment type="caution">
    <text evidence="2">The sequence shown here is derived from an EMBL/GenBank/DDBJ whole genome shotgun (WGS) entry which is preliminary data.</text>
</comment>
<proteinExistence type="predicted"/>
<dbReference type="Proteomes" id="UP000095658">
    <property type="component" value="Unassembled WGS sequence"/>
</dbReference>
<feature type="transmembrane region" description="Helical" evidence="1">
    <location>
        <begin position="36"/>
        <end position="57"/>
    </location>
</feature>
<keyword evidence="1" id="KW-0812">Transmembrane</keyword>
<dbReference type="Pfam" id="PF09581">
    <property type="entry name" value="Spore_III_AF"/>
    <property type="match status" value="1"/>
</dbReference>
<dbReference type="STRING" id="1714016.BA724_08955"/>
<dbReference type="OrthoDB" id="2375554at2"/>
<dbReference type="InterPro" id="IPR014245">
    <property type="entry name" value="Spore_III_AF"/>
</dbReference>
<accession>A0A1E7DNY5</accession>
<sequence length="166" mass="18397">MQAIFDWLSSVLALLLCASVVDMLLADSPMKKYVRLAAGLVIMAALVNPLLSVDWSFSFSNEQNVSSFEQETKQQLNQLSDVSELASNTYVNQQLYADTKTAAAAFSSCEVLDVQAEMDGEELKNIQVLVNGSCPEQEIQSRLAEKWNIEDHQLNMVMEKEERGGG</sequence>
<protein>
    <recommendedName>
        <fullName evidence="4">Stage III sporulation protein AF</fullName>
    </recommendedName>
</protein>
<dbReference type="EMBL" id="MAMP01000022">
    <property type="protein sequence ID" value="OES44398.1"/>
    <property type="molecule type" value="Genomic_DNA"/>
</dbReference>